<protein>
    <recommendedName>
        <fullName evidence="3">RlpA-like protein double-psi beta-barrel domain-containing protein</fullName>
    </recommendedName>
</protein>
<evidence type="ECO:0000256" key="2">
    <source>
        <dbReference type="SAM" id="SignalP"/>
    </source>
</evidence>
<evidence type="ECO:0000259" key="3">
    <source>
        <dbReference type="Pfam" id="PF03330"/>
    </source>
</evidence>
<feature type="domain" description="RlpA-like protein double-psi beta-barrel" evidence="3">
    <location>
        <begin position="27"/>
        <end position="117"/>
    </location>
</feature>
<dbReference type="Pfam" id="PF03330">
    <property type="entry name" value="DPBB_1"/>
    <property type="match status" value="1"/>
</dbReference>
<dbReference type="AlphaFoldDB" id="A0A0C3FAU4"/>
<dbReference type="OrthoDB" id="623670at2759"/>
<dbReference type="HOGENOM" id="CLU_047639_6_2_1"/>
<evidence type="ECO:0000313" key="4">
    <source>
        <dbReference type="EMBL" id="KIM81775.1"/>
    </source>
</evidence>
<accession>A0A0C3FAU4</accession>
<sequence>MFSRIAVIALFASAATLVKGANYGDGTYYQTGLGACGEYNSDTDYIAAVAAQTFDSFPGAGPNPNNNPICNKLIQANYQGRSVVVAITDRCGGCTGGADLDFSPAAFGQLADLSVGRLHGVEWDYI</sequence>
<name>A0A0C3FAU4_PILCF</name>
<dbReference type="Proteomes" id="UP000054166">
    <property type="component" value="Unassembled WGS sequence"/>
</dbReference>
<organism evidence="4 5">
    <name type="scientific">Piloderma croceum (strain F 1598)</name>
    <dbReference type="NCBI Taxonomy" id="765440"/>
    <lineage>
        <taxon>Eukaryota</taxon>
        <taxon>Fungi</taxon>
        <taxon>Dikarya</taxon>
        <taxon>Basidiomycota</taxon>
        <taxon>Agaricomycotina</taxon>
        <taxon>Agaricomycetes</taxon>
        <taxon>Agaricomycetidae</taxon>
        <taxon>Atheliales</taxon>
        <taxon>Atheliaceae</taxon>
        <taxon>Piloderma</taxon>
    </lineage>
</organism>
<reference evidence="5" key="2">
    <citation type="submission" date="2015-01" db="EMBL/GenBank/DDBJ databases">
        <title>Evolutionary Origins and Diversification of the Mycorrhizal Mutualists.</title>
        <authorList>
            <consortium name="DOE Joint Genome Institute"/>
            <consortium name="Mycorrhizal Genomics Consortium"/>
            <person name="Kohler A."/>
            <person name="Kuo A."/>
            <person name="Nagy L.G."/>
            <person name="Floudas D."/>
            <person name="Copeland A."/>
            <person name="Barry K.W."/>
            <person name="Cichocki N."/>
            <person name="Veneault-Fourrey C."/>
            <person name="LaButti K."/>
            <person name="Lindquist E.A."/>
            <person name="Lipzen A."/>
            <person name="Lundell T."/>
            <person name="Morin E."/>
            <person name="Murat C."/>
            <person name="Riley R."/>
            <person name="Ohm R."/>
            <person name="Sun H."/>
            <person name="Tunlid A."/>
            <person name="Henrissat B."/>
            <person name="Grigoriev I.V."/>
            <person name="Hibbett D.S."/>
            <person name="Martin F."/>
        </authorList>
    </citation>
    <scope>NUCLEOTIDE SEQUENCE [LARGE SCALE GENOMIC DNA]</scope>
    <source>
        <strain evidence="5">F 1598</strain>
    </source>
</reference>
<keyword evidence="1 2" id="KW-0732">Signal</keyword>
<dbReference type="EMBL" id="KN832997">
    <property type="protein sequence ID" value="KIM81775.1"/>
    <property type="molecule type" value="Genomic_DNA"/>
</dbReference>
<dbReference type="STRING" id="765440.A0A0C3FAU4"/>
<feature type="chain" id="PRO_5002177266" description="RlpA-like protein double-psi beta-barrel domain-containing protein" evidence="2">
    <location>
        <begin position="21"/>
        <end position="126"/>
    </location>
</feature>
<dbReference type="SUPFAM" id="SSF50685">
    <property type="entry name" value="Barwin-like endoglucanases"/>
    <property type="match status" value="1"/>
</dbReference>
<dbReference type="PANTHER" id="PTHR31836:SF27">
    <property type="entry name" value="RLPA-LIKE PROTEIN DOUBLE-PSI BETA-BARREL DOMAIN-CONTAINING PROTEIN"/>
    <property type="match status" value="1"/>
</dbReference>
<evidence type="ECO:0000313" key="5">
    <source>
        <dbReference type="Proteomes" id="UP000054166"/>
    </source>
</evidence>
<reference evidence="4 5" key="1">
    <citation type="submission" date="2014-04" db="EMBL/GenBank/DDBJ databases">
        <authorList>
            <consortium name="DOE Joint Genome Institute"/>
            <person name="Kuo A."/>
            <person name="Tarkka M."/>
            <person name="Buscot F."/>
            <person name="Kohler A."/>
            <person name="Nagy L.G."/>
            <person name="Floudas D."/>
            <person name="Copeland A."/>
            <person name="Barry K.W."/>
            <person name="Cichocki N."/>
            <person name="Veneault-Fourrey C."/>
            <person name="LaButti K."/>
            <person name="Lindquist E.A."/>
            <person name="Lipzen A."/>
            <person name="Lundell T."/>
            <person name="Morin E."/>
            <person name="Murat C."/>
            <person name="Sun H."/>
            <person name="Tunlid A."/>
            <person name="Henrissat B."/>
            <person name="Grigoriev I.V."/>
            <person name="Hibbett D.S."/>
            <person name="Martin F."/>
            <person name="Nordberg H.P."/>
            <person name="Cantor M.N."/>
            <person name="Hua S.X."/>
        </authorList>
    </citation>
    <scope>NUCLEOTIDE SEQUENCE [LARGE SCALE GENOMIC DNA]</scope>
    <source>
        <strain evidence="4 5">F 1598</strain>
    </source>
</reference>
<gene>
    <name evidence="4" type="ORF">PILCRDRAFT_8449</name>
</gene>
<proteinExistence type="predicted"/>
<dbReference type="Gene3D" id="2.40.40.10">
    <property type="entry name" value="RlpA-like domain"/>
    <property type="match status" value="1"/>
</dbReference>
<dbReference type="InterPro" id="IPR036908">
    <property type="entry name" value="RlpA-like_sf"/>
</dbReference>
<keyword evidence="5" id="KW-1185">Reference proteome</keyword>
<dbReference type="InterPro" id="IPR051477">
    <property type="entry name" value="Expansin_CellWall"/>
</dbReference>
<dbReference type="PANTHER" id="PTHR31836">
    <property type="match status" value="1"/>
</dbReference>
<dbReference type="InParanoid" id="A0A0C3FAU4"/>
<dbReference type="InterPro" id="IPR009009">
    <property type="entry name" value="RlpA-like_DPBB"/>
</dbReference>
<feature type="signal peptide" evidence="2">
    <location>
        <begin position="1"/>
        <end position="20"/>
    </location>
</feature>
<evidence type="ECO:0000256" key="1">
    <source>
        <dbReference type="ARBA" id="ARBA00022729"/>
    </source>
</evidence>
<dbReference type="CDD" id="cd22191">
    <property type="entry name" value="DPBB_RlpA_EXP_N-like"/>
    <property type="match status" value="1"/>
</dbReference>